<evidence type="ECO:0008006" key="3">
    <source>
        <dbReference type="Google" id="ProtNLM"/>
    </source>
</evidence>
<gene>
    <name evidence="1" type="ORF">EM595_0185</name>
</gene>
<evidence type="ECO:0000313" key="2">
    <source>
        <dbReference type="Proteomes" id="UP000059419"/>
    </source>
</evidence>
<dbReference type="InterPro" id="IPR036086">
    <property type="entry name" value="ParB/Sulfiredoxin_sf"/>
</dbReference>
<dbReference type="AlphaFoldDB" id="A0A0U5L0Q6"/>
<dbReference type="STRING" id="1619313.EM595_0185"/>
<dbReference type="KEGG" id="ege:EM595_0185"/>
<name>A0A0U5L0Q6_9GAMM</name>
<dbReference type="Gene3D" id="3.90.1530.10">
    <property type="entry name" value="Conserved hypothetical protein from pyrococcus furiosus pfu- 392566-001, ParB domain"/>
    <property type="match status" value="1"/>
</dbReference>
<dbReference type="RefSeq" id="WP_067426914.1">
    <property type="nucleotide sequence ID" value="NZ_CP072598.1"/>
</dbReference>
<reference evidence="2" key="1">
    <citation type="submission" date="2015-11" db="EMBL/GenBank/DDBJ databases">
        <authorList>
            <person name="Blom J."/>
        </authorList>
    </citation>
    <scope>NUCLEOTIDE SEQUENCE [LARGE SCALE GENOMIC DNA]</scope>
</reference>
<keyword evidence="2" id="KW-1185">Reference proteome</keyword>
<protein>
    <recommendedName>
        <fullName evidence="3">ParB/Sulfiredoxin domain-containing protein</fullName>
    </recommendedName>
</protein>
<organism evidence="1 2">
    <name type="scientific">Duffyella gerundensis</name>
    <dbReference type="NCBI Taxonomy" id="1619313"/>
    <lineage>
        <taxon>Bacteria</taxon>
        <taxon>Pseudomonadati</taxon>
        <taxon>Pseudomonadota</taxon>
        <taxon>Gammaproteobacteria</taxon>
        <taxon>Enterobacterales</taxon>
        <taxon>Erwiniaceae</taxon>
        <taxon>Duffyella</taxon>
    </lineage>
</organism>
<dbReference type="OrthoDB" id="8565623at2"/>
<dbReference type="SUPFAM" id="SSF110849">
    <property type="entry name" value="ParB/Sulfiredoxin"/>
    <property type="match status" value="1"/>
</dbReference>
<evidence type="ECO:0000313" key="1">
    <source>
        <dbReference type="EMBL" id="CUU22422.1"/>
    </source>
</evidence>
<dbReference type="PATRIC" id="fig|1619313.3.peg.192"/>
<sequence>MQIEFVEPASLRHIEKFSARRVVWLRTKILREGLWIKPLALDLHHNLVLDGQHRMEVALSLGLKKVPVVRFDYPAVPLHSLREKHQFDWLDVTRRALSGDIYPYKTVKHNFIAPLPACALTLEALGYES</sequence>
<proteinExistence type="predicted"/>
<dbReference type="EMBL" id="LN907827">
    <property type="protein sequence ID" value="CUU22422.1"/>
    <property type="molecule type" value="Genomic_DNA"/>
</dbReference>
<accession>A0A0U5L0Q6</accession>
<dbReference type="CDD" id="cd16400">
    <property type="entry name" value="ParB_Srx_like_nuclease"/>
    <property type="match status" value="1"/>
</dbReference>
<dbReference type="Proteomes" id="UP000059419">
    <property type="component" value="Chromosome 1"/>
</dbReference>